<feature type="region of interest" description="Disordered" evidence="1">
    <location>
        <begin position="1098"/>
        <end position="1229"/>
    </location>
</feature>
<organism evidence="3 4">
    <name type="scientific">Coilia grayii</name>
    <name type="common">Gray's grenadier anchovy</name>
    <dbReference type="NCBI Taxonomy" id="363190"/>
    <lineage>
        <taxon>Eukaryota</taxon>
        <taxon>Metazoa</taxon>
        <taxon>Chordata</taxon>
        <taxon>Craniata</taxon>
        <taxon>Vertebrata</taxon>
        <taxon>Euteleostomi</taxon>
        <taxon>Actinopterygii</taxon>
        <taxon>Neopterygii</taxon>
        <taxon>Teleostei</taxon>
        <taxon>Clupei</taxon>
        <taxon>Clupeiformes</taxon>
        <taxon>Clupeoidei</taxon>
        <taxon>Engraulidae</taxon>
        <taxon>Coilinae</taxon>
        <taxon>Coilia</taxon>
    </lineage>
</organism>
<feature type="compositionally biased region" description="Basic and acidic residues" evidence="1">
    <location>
        <begin position="1467"/>
        <end position="1477"/>
    </location>
</feature>
<reference evidence="3 4" key="1">
    <citation type="submission" date="2024-09" db="EMBL/GenBank/DDBJ databases">
        <title>A chromosome-level genome assembly of Gray's grenadier anchovy, Coilia grayii.</title>
        <authorList>
            <person name="Fu Z."/>
        </authorList>
    </citation>
    <scope>NUCLEOTIDE SEQUENCE [LARGE SCALE GENOMIC DNA]</scope>
    <source>
        <strain evidence="3">G4</strain>
        <tissue evidence="3">Muscle</tissue>
    </source>
</reference>
<feature type="compositionally biased region" description="Basic and acidic residues" evidence="1">
    <location>
        <begin position="1164"/>
        <end position="1185"/>
    </location>
</feature>
<feature type="compositionally biased region" description="Basic and acidic residues" evidence="1">
    <location>
        <begin position="1098"/>
        <end position="1129"/>
    </location>
</feature>
<feature type="region of interest" description="Disordered" evidence="1">
    <location>
        <begin position="1994"/>
        <end position="2020"/>
    </location>
</feature>
<gene>
    <name evidence="3" type="ORF">ACEWY4_011415</name>
</gene>
<evidence type="ECO:0000313" key="3">
    <source>
        <dbReference type="EMBL" id="KAL2094103.1"/>
    </source>
</evidence>
<protein>
    <recommendedName>
        <fullName evidence="2">Hydin adenylate kinase-like domain-containing protein</fullName>
    </recommendedName>
</protein>
<feature type="compositionally biased region" description="Basic and acidic residues" evidence="1">
    <location>
        <begin position="2564"/>
        <end position="2575"/>
    </location>
</feature>
<feature type="compositionally biased region" description="Polar residues" evidence="1">
    <location>
        <begin position="1154"/>
        <end position="1163"/>
    </location>
</feature>
<feature type="compositionally biased region" description="Basic and acidic residues" evidence="1">
    <location>
        <begin position="715"/>
        <end position="757"/>
    </location>
</feature>
<feature type="region of interest" description="Disordered" evidence="1">
    <location>
        <begin position="28"/>
        <end position="104"/>
    </location>
</feature>
<proteinExistence type="predicted"/>
<feature type="compositionally biased region" description="Basic and acidic residues" evidence="1">
    <location>
        <begin position="1053"/>
        <end position="1070"/>
    </location>
</feature>
<dbReference type="Pfam" id="PF17213">
    <property type="entry name" value="Hydin_ADK"/>
    <property type="match status" value="1"/>
</dbReference>
<dbReference type="Gene3D" id="2.60.40.10">
    <property type="entry name" value="Immunoglobulins"/>
    <property type="match status" value="12"/>
</dbReference>
<feature type="compositionally biased region" description="Acidic residues" evidence="1">
    <location>
        <begin position="1071"/>
        <end position="1080"/>
    </location>
</feature>
<keyword evidence="4" id="KW-1185">Reference proteome</keyword>
<sequence>MALLTAFEQTLLQCSLLRHIKQELHTPKLSLEDKDEEEKRDPENETREGRGSPKESAPAPLIPTIAPRGGTPSNADSITPRKSAVHSPQCSPEADPTASQTTEVQPSNIGVEEVFDILPIYGTLQPGETQPVSFSFFGHANIRSQVLAMCEVEGGPTYEIPLRGEASCVKYTLDTNDISLGPQMFDRVAEADVVLSNTGRVGFNFSTLPKDLGGNPDHPPPGQPLVIPSSGYVEANTEQRISVYYLPGIPEVFHRSFHLQVAFFEPETISLRGEGVFPRVCLDLPRDLDELKYGPLLKVARENVESEKPSEELLSRPPTACGELPLEDCCPTYDTMLQMEVERLLVKENAVSMETTPVEGSDSSGSGSRKRRKLSRFALPDYILDFGYVIHGKVPSHIVRVTNTGPCQVSFRAESRHLAETGFSTELDKVKNLPYCETETFEVKFDPRGANLDLGEINSVMPIQVAGGPLVQVRLRAVVVMPSLCVSTETLTFDSIQCGLCQLITLQLRNQEPVPCEWSIAEEERPKKKFDKHLPLHIRRKLRLAQRPPAVVFQVLPSSGVLLPGDRLNVQVKFSPAEGRAYSQHLVLTVAQSTQRILLLVQGKGEEPQLDFSTSVLEMGPVLPHSTGEEAEVLVRNPCPFPIEFYSLEFDKQYQEEEKVLRMLKGYDADNVLLLPPRVPGEPLPSELLEYYKEHRSHRSHTDLKAGSPNDDGLEGERGEPMGHEEDQRNSPDPGRPLEDDSRVEVMPDRDAVKDDSQSSNGVGELEANPVSRAIARYMGIDMSPEGQAARNRRGVAIIVYGAPLTGTLSTESPISAHLLQLSYMGLSYAIDSCKTGTAMALARHYGAACLTVDAVVLEALASGASPAVMQARELCARAAQEHLQRKAEEMAQAAADTPSPTAQAPGVLSVEAVAKHTGDSMEPKAQASSISTRHKAIASGTKKSAQVEQQAEIEQMPHAQSVSVGHVGELDFMSCQLPEDVLVDILAERLLLSDCLRGVVFDGLETLYCRSPSSMLQAILKAFNNRRFIYMVNLANTYSNLQAKAKAQREAEEARQCEQEREEKRRLQEMDEEEYDALTDEEKERFDRKHLQMVRERHLKEKQRQEEELKGKRMQEELERLREEEEVKKRGKKGKKDAGPAKEDSAGKKSQLGGKQSVSGLRSETKMDLGWKEGRKMSTLEQGKDVPPTPGEGGRDTDEKKKRQKEPKAGGQEDPQQLNEDQEGEVLSASERQLLQRFQVYEHSQAQVSHVLRCWDRTQGLLLQPSGADELGQDVEEQPSLERPGALAKKSKKERDKERDKERERHEKDRLRADSELKSASPDPSRVPLGVTGDGGETGERDVVVDAVPHIVIPVSSREHSVASEILQDGRLPCLNEVYACLNEVLDGMAIGPKGPPIPPPCVLSVVAYPERRPQPSQHHLLGCFSFLTPFCAEDLEERREAELEAEQQAALLKEDATTSSRGKAKKAEASKESVKDKRRSAKKGTKASESSSPPLTASVYDVDHSTLPVEGQQEPSNRLTTFRWIVPPKAEVVLKLSFYSTVLGTFNQTLNFEIMGTRKRYQLHCQGICAYPSINRDHRVVFAYSKKIQNPEEDVQKTYIVRQGLFDFGSLLCGKTRDKYKERKYPENMERLVMHNNSPMEAEVHFCFQHDTKATTYLLDPPSMTLKPREKKDLVIWAYPITPGQIEDSLVCCIKDNPEPAVFRLSCRGVKPEIDLSRKHLHFDKILLHRKETRSLVLRNTKTLPVAWRLSGMEVLGDEFGVSQDQGIIQPHSEFCLQMHFRAVKPVNMKRAVRLEVSDADGILGVIHTENIQVSAEAYDVALDITFPKGADGGLDFGTVKVSEEMKLSVNLKNKGKYDIAYKFTLEPTLADMPDLNAAFTIIPQKGTLHPTDRPAGVQFIFRYNKEARIQEQPILRCQVIEPNISNAGETIAIIPVKVSVLSVFSKYLLTPSSDINFGPVIYGSRRNRSFTIENRGDFEIRFSVSRVCKDTPGTGQKRGISKRASRESHSAKTIPGKLRRSDSIQKDGSLMTQMPRSHPLNAQIPPTKSPDAPILPTKCPDAPILPTKCPDAQSPTRFTAGVFTLVPSFGMVSPGGMQVVSVECVAEQAGLWQEYLAVDISDRDPLDYPGGIPYRIVAEVCMPGIIKEAASIFEEHHICKSSSMLQWEQFRYAMGIYVEDENKFVFNNVLVGQAAKARFRLTNSGKVPCELSLSAKSLQTKTKAGTEVFELLPTKMSLPSHSHAFAVLTFSPTAMQSYQCTFEVTLEGASSVMSGKTKLLVVDVVGEGNLPCVSVLRPVVRNARGHPVLQFKRQLVGRAQTLPLLIKNTGSVPAKATLELQDKLGVFRLRAAECTSTKILTPLVAEEAGGEEGSVSSVMSLVMDVGQRAEFEVEFCPRVSKSFEAVIRLAVADNLFEQTEVQLLGESYQDIVTLDNIISRGLEATNSKSDHLHLGNCHVGKSYQDTFTMINLSGSDALRFEWPVDSAQVCFSPRVGHLHAGCSKDVTVTFCSKQPVTLSAQMHKCKVCRIVFPLPVDQVADWDDRQRTVKWVDSSRPAGTHRKEPGKKKVMEIDPEPPNTVVENSSRELELLLSAVCDYAQFSCNSEPIHFKDTMLYQTRVYKLQMTNGGTTTLDYSWQIMYGGESLALDNRDVPSRSSCLSRCGTALRPCSSLGTVSSMLLGDPDLPPFSVGPSAGAILPGATETFLVRFSPIAVAEYEALLICSIPNLRDEQGPAIQVRGRSLLPVCHFHLEDSDYITSNRRNPDLRGPNGAPPRCTLDASTRVIERFSLVNPTNKPYSYEWRCDDSRPSPFKCHTPKSSILPGKQVEVRFEFHAVSLELVESFWTFQIPDCNLSVPFLLVGTAREPMVYIDRAHLNMGSLLMGRVVQHTFCLVNDEKEAFQFAIQESSCYSEGFVDRLEVEPMHGTLAPNDKQVAT</sequence>
<feature type="region of interest" description="Disordered" evidence="1">
    <location>
        <begin position="695"/>
        <end position="768"/>
    </location>
</feature>
<feature type="compositionally biased region" description="Basic and acidic residues" evidence="1">
    <location>
        <begin position="1137"/>
        <end position="1148"/>
    </location>
</feature>
<feature type="compositionally biased region" description="Basic and acidic residues" evidence="1">
    <location>
        <begin position="28"/>
        <end position="53"/>
    </location>
</feature>
<feature type="compositionally biased region" description="Basic and acidic residues" evidence="1">
    <location>
        <begin position="695"/>
        <end position="704"/>
    </location>
</feature>
<dbReference type="PANTHER" id="PTHR23053:SF0">
    <property type="entry name" value="HYDROCEPHALUS-INDUCING PROTEIN HOMOLOG"/>
    <property type="match status" value="1"/>
</dbReference>
<feature type="compositionally biased region" description="Basic residues" evidence="1">
    <location>
        <begin position="1478"/>
        <end position="1487"/>
    </location>
</feature>
<dbReference type="Proteomes" id="UP001591681">
    <property type="component" value="Unassembled WGS sequence"/>
</dbReference>
<dbReference type="InterPro" id="IPR033305">
    <property type="entry name" value="Hydin-like"/>
</dbReference>
<dbReference type="InterPro" id="IPR033768">
    <property type="entry name" value="Hydin_ADK"/>
</dbReference>
<feature type="region of interest" description="Disordered" evidence="1">
    <location>
        <begin position="1453"/>
        <end position="1501"/>
    </location>
</feature>
<comment type="caution">
    <text evidence="3">The sequence shown here is derived from an EMBL/GenBank/DDBJ whole genome shotgun (WGS) entry which is preliminary data.</text>
</comment>
<name>A0ABD1K4P8_9TELE</name>
<evidence type="ECO:0000259" key="2">
    <source>
        <dbReference type="Pfam" id="PF17213"/>
    </source>
</evidence>
<feature type="region of interest" description="Disordered" evidence="1">
    <location>
        <begin position="1053"/>
        <end position="1085"/>
    </location>
</feature>
<dbReference type="EMBL" id="JBHFQA010000009">
    <property type="protein sequence ID" value="KAL2094103.1"/>
    <property type="molecule type" value="Genomic_DNA"/>
</dbReference>
<dbReference type="InterPro" id="IPR013783">
    <property type="entry name" value="Ig-like_fold"/>
</dbReference>
<feature type="region of interest" description="Disordered" evidence="1">
    <location>
        <begin position="1270"/>
        <end position="1342"/>
    </location>
</feature>
<evidence type="ECO:0000256" key="1">
    <source>
        <dbReference type="SAM" id="MobiDB-lite"/>
    </source>
</evidence>
<dbReference type="PANTHER" id="PTHR23053">
    <property type="entry name" value="DLEC1 DELETED IN LUNG AND ESOPHAGEAL CANCER 1"/>
    <property type="match status" value="1"/>
</dbReference>
<accession>A0ABD1K4P8</accession>
<feature type="domain" description="Hydin adenylate kinase-like" evidence="2">
    <location>
        <begin position="833"/>
        <end position="1005"/>
    </location>
</feature>
<feature type="region of interest" description="Disordered" evidence="1">
    <location>
        <begin position="2556"/>
        <end position="2584"/>
    </location>
</feature>
<evidence type="ECO:0000313" key="4">
    <source>
        <dbReference type="Proteomes" id="UP001591681"/>
    </source>
</evidence>
<feature type="compositionally biased region" description="Basic and acidic residues" evidence="1">
    <location>
        <begin position="1294"/>
        <end position="1318"/>
    </location>
</feature>